<evidence type="ECO:0000256" key="2">
    <source>
        <dbReference type="ARBA" id="ARBA00005426"/>
    </source>
</evidence>
<dbReference type="EC" id="2.8.1.12" evidence="3"/>
<evidence type="ECO:0000256" key="8">
    <source>
        <dbReference type="ARBA" id="ARBA00029745"/>
    </source>
</evidence>
<dbReference type="AlphaFoldDB" id="A0A8J4H2X3"/>
<dbReference type="Gene3D" id="3.10.20.30">
    <property type="match status" value="1"/>
</dbReference>
<dbReference type="Pfam" id="PF02391">
    <property type="entry name" value="MoaE"/>
    <property type="match status" value="1"/>
</dbReference>
<dbReference type="GO" id="GO:0030366">
    <property type="term" value="F:molybdopterin synthase activity"/>
    <property type="evidence" value="ECO:0007669"/>
    <property type="project" value="UniProtKB-EC"/>
</dbReference>
<evidence type="ECO:0000256" key="11">
    <source>
        <dbReference type="ARBA" id="ARBA00032474"/>
    </source>
</evidence>
<keyword evidence="6" id="KW-0501">Molybdenum cofactor biosynthesis</keyword>
<proteinExistence type="inferred from homology"/>
<evidence type="ECO:0000256" key="3">
    <source>
        <dbReference type="ARBA" id="ARBA00011950"/>
    </source>
</evidence>
<keyword evidence="15" id="KW-1185">Reference proteome</keyword>
<dbReference type="CDD" id="cd00756">
    <property type="entry name" value="MoaE"/>
    <property type="match status" value="1"/>
</dbReference>
<reference evidence="14" key="1">
    <citation type="submission" date="2021-04" db="EMBL/GenBank/DDBJ databases">
        <title>Draft genome sequence of Xylanibacillus composti strain K13.</title>
        <authorList>
            <person name="Uke A."/>
            <person name="Chhe C."/>
            <person name="Baramee S."/>
            <person name="Kosugi A."/>
        </authorList>
    </citation>
    <scope>NUCLEOTIDE SEQUENCE</scope>
    <source>
        <strain evidence="14">K13</strain>
    </source>
</reference>
<evidence type="ECO:0000256" key="4">
    <source>
        <dbReference type="ARBA" id="ARBA00013858"/>
    </source>
</evidence>
<dbReference type="InterPro" id="IPR012675">
    <property type="entry name" value="Beta-grasp_dom_sf"/>
</dbReference>
<evidence type="ECO:0000256" key="1">
    <source>
        <dbReference type="ARBA" id="ARBA00005046"/>
    </source>
</evidence>
<comment type="similarity">
    <text evidence="2">Belongs to the MoaE family.</text>
</comment>
<name>A0A8J4H2X3_9BACL</name>
<comment type="caution">
    <text evidence="14">The sequence shown here is derived from an EMBL/GenBank/DDBJ whole genome shotgun (WGS) entry which is preliminary data.</text>
</comment>
<comment type="subunit">
    <text evidence="7">Heterotetramer of 2 MoaD subunits and 2 MoaE subunits. Also stable as homodimer. The enzyme changes between these two forms during catalysis.</text>
</comment>
<evidence type="ECO:0000256" key="13">
    <source>
        <dbReference type="SAM" id="MobiDB-lite"/>
    </source>
</evidence>
<evidence type="ECO:0000256" key="6">
    <source>
        <dbReference type="ARBA" id="ARBA00023150"/>
    </source>
</evidence>
<dbReference type="InterPro" id="IPR016155">
    <property type="entry name" value="Mopterin_synth/thiamin_S_b"/>
</dbReference>
<dbReference type="InterPro" id="IPR003448">
    <property type="entry name" value="Mopterin_biosynth_MoaE"/>
</dbReference>
<dbReference type="CDD" id="cd00754">
    <property type="entry name" value="Ubl_MoaD"/>
    <property type="match status" value="1"/>
</dbReference>
<evidence type="ECO:0000256" key="12">
    <source>
        <dbReference type="ARBA" id="ARBA00049878"/>
    </source>
</evidence>
<protein>
    <recommendedName>
        <fullName evidence="4">Molybdopterin synthase catalytic subunit</fullName>
        <ecNumber evidence="3">2.8.1.12</ecNumber>
    </recommendedName>
    <alternativeName>
        <fullName evidence="10">MPT synthase subunit 2</fullName>
    </alternativeName>
    <alternativeName>
        <fullName evidence="8">Molybdenum cofactor biosynthesis protein E</fullName>
    </alternativeName>
    <alternativeName>
        <fullName evidence="9">Molybdopterin-converting factor large subunit</fullName>
    </alternativeName>
    <alternativeName>
        <fullName evidence="11">Molybdopterin-converting factor subunit 2</fullName>
    </alternativeName>
</protein>
<evidence type="ECO:0000313" key="14">
    <source>
        <dbReference type="EMBL" id="GIQ69884.1"/>
    </source>
</evidence>
<dbReference type="SUPFAM" id="SSF54690">
    <property type="entry name" value="Molybdopterin synthase subunit MoaE"/>
    <property type="match status" value="1"/>
</dbReference>
<dbReference type="InterPro" id="IPR036563">
    <property type="entry name" value="MoaE_sf"/>
</dbReference>
<dbReference type="Proteomes" id="UP000677918">
    <property type="component" value="Unassembled WGS sequence"/>
</dbReference>
<evidence type="ECO:0000313" key="15">
    <source>
        <dbReference type="Proteomes" id="UP000677918"/>
    </source>
</evidence>
<dbReference type="Pfam" id="PF02597">
    <property type="entry name" value="ThiS"/>
    <property type="match status" value="1"/>
</dbReference>
<dbReference type="Gene3D" id="3.90.1170.40">
    <property type="entry name" value="Molybdopterin biosynthesis MoaE subunit"/>
    <property type="match status" value="1"/>
</dbReference>
<organism evidence="14 15">
    <name type="scientific">Xylanibacillus composti</name>
    <dbReference type="NCBI Taxonomy" id="1572762"/>
    <lineage>
        <taxon>Bacteria</taxon>
        <taxon>Bacillati</taxon>
        <taxon>Bacillota</taxon>
        <taxon>Bacilli</taxon>
        <taxon>Bacillales</taxon>
        <taxon>Paenibacillaceae</taxon>
        <taxon>Xylanibacillus</taxon>
    </lineage>
</organism>
<evidence type="ECO:0000256" key="7">
    <source>
        <dbReference type="ARBA" id="ARBA00026066"/>
    </source>
</evidence>
<gene>
    <name evidence="14" type="ORF">XYCOK13_27080</name>
</gene>
<comment type="catalytic activity">
    <reaction evidence="12">
        <text>2 [molybdopterin-synthase sulfur-carrier protein]-C-terminal-Gly-aminoethanethioate + cyclic pyranopterin phosphate + H2O = molybdopterin + 2 [molybdopterin-synthase sulfur-carrier protein]-C-terminal Gly-Gly + 2 H(+)</text>
        <dbReference type="Rhea" id="RHEA:26333"/>
        <dbReference type="Rhea" id="RHEA-COMP:12202"/>
        <dbReference type="Rhea" id="RHEA-COMP:19907"/>
        <dbReference type="ChEBI" id="CHEBI:15377"/>
        <dbReference type="ChEBI" id="CHEBI:15378"/>
        <dbReference type="ChEBI" id="CHEBI:58698"/>
        <dbReference type="ChEBI" id="CHEBI:59648"/>
        <dbReference type="ChEBI" id="CHEBI:90778"/>
        <dbReference type="ChEBI" id="CHEBI:232372"/>
        <dbReference type="EC" id="2.8.1.12"/>
    </reaction>
</comment>
<comment type="pathway">
    <text evidence="1">Cofactor biosynthesis; molybdopterin biosynthesis.</text>
</comment>
<evidence type="ECO:0000256" key="10">
    <source>
        <dbReference type="ARBA" id="ARBA00030781"/>
    </source>
</evidence>
<dbReference type="GO" id="GO:0006777">
    <property type="term" value="P:Mo-molybdopterin cofactor biosynthetic process"/>
    <property type="evidence" value="ECO:0007669"/>
    <property type="project" value="UniProtKB-KW"/>
</dbReference>
<dbReference type="InterPro" id="IPR003749">
    <property type="entry name" value="ThiS/MoaD-like"/>
</dbReference>
<sequence length="250" mass="27349">MFALESRTWKIQCFAAVADQAGTNLIELELPADALTAAELKQAAAERHPKAGSLIATCFVARNRAYAREEDTVMPEDELAFIPPVSGGETGARYTDPGGRFCITYDHIDIEQVAGMVRHPDHGAELLFVGTTREHTYGQKTVMLEYEAYIPMALQTLAQIGEEISAKWNGAFCAITHRLGQVAVGEASVVIAVSSPHRAACYEASRYAIDRLKQIVPIWKKEIWEDGSEWKGAQTGPWDPTAAPIQGEST</sequence>
<keyword evidence="5" id="KW-0808">Transferase</keyword>
<dbReference type="SUPFAM" id="SSF54285">
    <property type="entry name" value="MoaD/ThiS"/>
    <property type="match status" value="1"/>
</dbReference>
<dbReference type="EMBL" id="BOVK01000036">
    <property type="protein sequence ID" value="GIQ69884.1"/>
    <property type="molecule type" value="Genomic_DNA"/>
</dbReference>
<evidence type="ECO:0000256" key="9">
    <source>
        <dbReference type="ARBA" id="ARBA00030407"/>
    </source>
</evidence>
<dbReference type="PANTHER" id="PTHR23404">
    <property type="entry name" value="MOLYBDOPTERIN SYNTHASE RELATED"/>
    <property type="match status" value="1"/>
</dbReference>
<evidence type="ECO:0000256" key="5">
    <source>
        <dbReference type="ARBA" id="ARBA00022679"/>
    </source>
</evidence>
<feature type="region of interest" description="Disordered" evidence="13">
    <location>
        <begin position="230"/>
        <end position="250"/>
    </location>
</feature>
<dbReference type="FunFam" id="3.90.1170.40:FF:000003">
    <property type="entry name" value="Molybdopterin converting factor subunit 2"/>
    <property type="match status" value="1"/>
</dbReference>
<accession>A0A8J4H2X3</accession>